<evidence type="ECO:0000256" key="6">
    <source>
        <dbReference type="SAM" id="MobiDB-lite"/>
    </source>
</evidence>
<evidence type="ECO:0000313" key="8">
    <source>
        <dbReference type="EMBL" id="GAA5804901.1"/>
    </source>
</evidence>
<dbReference type="PANTHER" id="PTHR21422">
    <property type="entry name" value="RAB3 GTPASE-ACTIVATING PROTEIN CATALYTIC SUBUNIT"/>
    <property type="match status" value="1"/>
</dbReference>
<evidence type="ECO:0000256" key="2">
    <source>
        <dbReference type="ARBA" id="ARBA00008856"/>
    </source>
</evidence>
<evidence type="ECO:0000313" key="9">
    <source>
        <dbReference type="Proteomes" id="UP001476247"/>
    </source>
</evidence>
<dbReference type="Pfam" id="PF13890">
    <property type="entry name" value="Rab3-GTPase_cat"/>
    <property type="match status" value="1"/>
</dbReference>
<accession>A0ABP9YD65</accession>
<keyword evidence="4" id="KW-0343">GTPase activation</keyword>
<proteinExistence type="inferred from homology"/>
<name>A0ABP9YD65_9FUNG</name>
<dbReference type="InterPro" id="IPR045700">
    <property type="entry name" value="Rab3GAP1"/>
</dbReference>
<evidence type="ECO:0000256" key="4">
    <source>
        <dbReference type="ARBA" id="ARBA00022468"/>
    </source>
</evidence>
<dbReference type="Proteomes" id="UP001476247">
    <property type="component" value="Unassembled WGS sequence"/>
</dbReference>
<protein>
    <recommendedName>
        <fullName evidence="3">Rab3 GTPase-activating protein catalytic subunit</fullName>
    </recommendedName>
</protein>
<dbReference type="InterPro" id="IPR026147">
    <property type="entry name" value="Rab3GAP1_conserved"/>
</dbReference>
<feature type="region of interest" description="Disordered" evidence="6">
    <location>
        <begin position="1214"/>
        <end position="1234"/>
    </location>
</feature>
<evidence type="ECO:0000256" key="3">
    <source>
        <dbReference type="ARBA" id="ARBA00015817"/>
    </source>
</evidence>
<comment type="caution">
    <text evidence="8">The sequence shown here is derived from an EMBL/GenBank/DDBJ whole genome shotgun (WGS) entry which is preliminary data.</text>
</comment>
<keyword evidence="5" id="KW-0963">Cytoplasm</keyword>
<organism evidence="8 9">
    <name type="scientific">Helicostylum pulchrum</name>
    <dbReference type="NCBI Taxonomy" id="562976"/>
    <lineage>
        <taxon>Eukaryota</taxon>
        <taxon>Fungi</taxon>
        <taxon>Fungi incertae sedis</taxon>
        <taxon>Mucoromycota</taxon>
        <taxon>Mucoromycotina</taxon>
        <taxon>Mucoromycetes</taxon>
        <taxon>Mucorales</taxon>
        <taxon>Mucorineae</taxon>
        <taxon>Mucoraceae</taxon>
        <taxon>Helicostylum</taxon>
    </lineage>
</organism>
<feature type="domain" description="Rab3GAP catalytic subunit conserved" evidence="7">
    <location>
        <begin position="710"/>
        <end position="856"/>
    </location>
</feature>
<dbReference type="EMBL" id="BAABUJ010000039">
    <property type="protein sequence ID" value="GAA5804901.1"/>
    <property type="molecule type" value="Genomic_DNA"/>
</dbReference>
<comment type="subcellular location">
    <subcellularLocation>
        <location evidence="1">Cytoplasm</location>
    </subcellularLocation>
</comment>
<keyword evidence="9" id="KW-1185">Reference proteome</keyword>
<evidence type="ECO:0000256" key="5">
    <source>
        <dbReference type="ARBA" id="ARBA00022490"/>
    </source>
</evidence>
<evidence type="ECO:0000256" key="1">
    <source>
        <dbReference type="ARBA" id="ARBA00004496"/>
    </source>
</evidence>
<gene>
    <name evidence="8" type="ORF">HPULCUR_010410</name>
</gene>
<comment type="similarity">
    <text evidence="2">Belongs to the Rab3-GAP catalytic subunit family.</text>
</comment>
<reference evidence="8 9" key="1">
    <citation type="submission" date="2024-04" db="EMBL/GenBank/DDBJ databases">
        <title>genome sequences of Mucor flavus KT1a and Helicostylum pulchrum KT1b strains isolation_sourced from the surface of a dry-aged beef.</title>
        <authorList>
            <person name="Toyotome T."/>
            <person name="Hosono M."/>
            <person name="Torimaru M."/>
            <person name="Fukuda K."/>
            <person name="Mikami N."/>
        </authorList>
    </citation>
    <scope>NUCLEOTIDE SEQUENCE [LARGE SCALE GENOMIC DNA]</scope>
    <source>
        <strain evidence="8 9">KT1b</strain>
    </source>
</reference>
<dbReference type="PANTHER" id="PTHR21422:SF9">
    <property type="entry name" value="RAB3 GTPASE-ACTIVATING PROTEIN CATALYTIC SUBUNIT"/>
    <property type="match status" value="1"/>
</dbReference>
<sequence length="1252" mass="143223">MTTKRRQSSSHSDELSRYEFVDYTSVSSFEKFVTTVEETLLSWGLKDGSFGIFSKEQLKRHGAAIRHPSAQEFTRTETLLMGQDGFQLTFHHHPSEPLQQQKEKFPLSGDEFYRFGQAYHNLHRWSGQDTLLVVQPSMDSIKKKIFNTGGKASMDVYLAKQVVSACAVAFQNVGCRVPVFVQVGQSRHEVYLGYMLNMDTKDQVCETEVRFHMSLTTPPSSQLSYLDGLKTLFLQKLSVHREDYGLPGDVGNDFWVSAVYTYNLKNWFDENWKIWDEVKPSIKRKISFSDDFEAWGDEDEGQLKKQEEDSLPVTDHQLQFGSFNDPLRTLTLSALFPLSQDALYDDAYQTNMDALVAKQWQISRELAPTHQQRAYLSNLLEQVISSWVKDPSNKEYLVPYDDSNDDSTSDSISLMRNLFAPQTSTVTDQQVNFFKSDQVDNVIQALFESNTNVKQVDQSKTINYLSTKELGLRLKTGSAVPYRSFLWNLLLYSLEQVSLENGKKQNANNFLGFFKIIWMEVLRKIRWHWENLIPIPSLNPFLYDDEEDCKTIGIDLRYNILHQKISMVNCCILRKIQNSPQNGNTAKYDVRLKRPTNLFEGASDQSQQQSKGSKFQSMLEKFVDGTLSESADMDDSVSFVASDIEDAESENSDVFLDAVEEESSSDDKEESLLAQSNDVAESFVSLPYIPTTNSADEQEAEAATIKDPKVAEGELHTHEHLKLLKTGEPMQIPITQDPGFMTEDMINEQADVFESLGTSTIATHQRAKLQSAQLYSDMQAFKAANPFACLEDFVRWHSPRDWIADDEQSGRLSTRMSEPSNIWQELWKCSKRIPCYRQKPLFNISVEAEKGLYFLETTSVYELFSMMLPTLGLISYDALSTHPIAKYSKHVANGLSRLGTDLAGFPWDDLRHGKRTFDSMIQTIRRQESIMCYAISLLRKLPGQYDLVDQLLFHDQAIVKEGEERSAVFQLFRNDHGVISKPSFREYILYSDCKDLTTEGRVLPQRQYAIIKDNEIRILDMQTTDALLNVDNDELTKLDKRKMINSSYKVYQGNEFDVFGKDSQIEKEERFSPLYSKQPANKEIQQELKRTRKVDTVISNTIKKRKIVLPNVIFTRNMASADSPIVGIFHTQKCTEPKISGGRLVELRLWKAPTAATATRVSDVFKRIFREAKALKETRSKISAASITCIGNQAESSVALLKKIDDVEEQYIDTEGDEIEEEVEDEEDEEEELTEDYYTVSKLLVTSFSIKD</sequence>
<evidence type="ECO:0000259" key="7">
    <source>
        <dbReference type="Pfam" id="PF13890"/>
    </source>
</evidence>